<dbReference type="Pfam" id="PF14390">
    <property type="entry name" value="DUF4420"/>
    <property type="match status" value="1"/>
</dbReference>
<proteinExistence type="predicted"/>
<organism evidence="1 2">
    <name type="scientific">Aerococcus urinaeequi</name>
    <dbReference type="NCBI Taxonomy" id="51665"/>
    <lineage>
        <taxon>Bacteria</taxon>
        <taxon>Bacillati</taxon>
        <taxon>Bacillota</taxon>
        <taxon>Bacilli</taxon>
        <taxon>Lactobacillales</taxon>
        <taxon>Aerococcaceae</taxon>
        <taxon>Aerococcus</taxon>
    </lineage>
</organism>
<evidence type="ECO:0000313" key="1">
    <source>
        <dbReference type="EMBL" id="WCG38051.1"/>
    </source>
</evidence>
<protein>
    <submittedName>
        <fullName evidence="1">PD-(D/E)XK motif protein</fullName>
    </submittedName>
</protein>
<dbReference type="EMBL" id="CP116590">
    <property type="protein sequence ID" value="WCG38051.1"/>
    <property type="molecule type" value="Genomic_DNA"/>
</dbReference>
<dbReference type="RefSeq" id="WP_271736094.1">
    <property type="nucleotide sequence ID" value="NZ_CP116590.1"/>
</dbReference>
<gene>
    <name evidence="1" type="ORF">PML80_01465</name>
</gene>
<dbReference type="Proteomes" id="UP001179483">
    <property type="component" value="Chromosome"/>
</dbReference>
<accession>A0AAE9XJM4</accession>
<dbReference type="AlphaFoldDB" id="A0AAE9XJM4"/>
<sequence length="303" mass="35557">MNKKDDFQLIKHIESVRVFKGYDILGKPALVFIFQKKPSFELNTAMIKSRIVQYEKEFRLFISLIKEEEEAIEIFDILTDDLLSSVENADSEDQILLVLSQRFVYWAEFFKQQRRTLNEKWIRGIIGELWFLEEKLAPYIGMDTAVKSWTGPDKANQDFITEDKKFEIKTKLGNSPTVKISNRNQLDKDMYLSVIGLTKSSEVAKDAIRLSMLTENIKNKISSPETRQQFNQKLFDLDLITKETIKQYDEFSYTVDNMQLFYIDEAFPIIKHSDVPDSVITYSYDLLLNAIKDFEISEDEIWN</sequence>
<evidence type="ECO:0000313" key="2">
    <source>
        <dbReference type="Proteomes" id="UP001179483"/>
    </source>
</evidence>
<name>A0AAE9XJM4_9LACT</name>
<dbReference type="InterPro" id="IPR025534">
    <property type="entry name" value="DUF4420"/>
</dbReference>
<reference evidence="1" key="1">
    <citation type="submission" date="2023-01" db="EMBL/GenBank/DDBJ databases">
        <title>Oxazolidinone resistance genes in florfenicol resistant enterococci from beef cattle and veal calves at slaughter.</title>
        <authorList>
            <person name="Biggel M."/>
        </authorList>
    </citation>
    <scope>NUCLEOTIDE SEQUENCE</scope>
    <source>
        <strain evidence="1">K79-1</strain>
    </source>
</reference>